<dbReference type="STRING" id="1142394.PSMK_17140"/>
<dbReference type="RefSeq" id="WP_014437091.1">
    <property type="nucleotide sequence ID" value="NC_017080.1"/>
</dbReference>
<evidence type="ECO:0000256" key="3">
    <source>
        <dbReference type="ARBA" id="ARBA00022840"/>
    </source>
</evidence>
<dbReference type="GO" id="GO:0005524">
    <property type="term" value="F:ATP binding"/>
    <property type="evidence" value="ECO:0007669"/>
    <property type="project" value="UniProtKB-KW"/>
</dbReference>
<dbReference type="GO" id="GO:0016787">
    <property type="term" value="F:hydrolase activity"/>
    <property type="evidence" value="ECO:0007669"/>
    <property type="project" value="UniProtKB-KW"/>
</dbReference>
<dbReference type="AlphaFoldDB" id="I0IF35"/>
<dbReference type="InterPro" id="IPR003778">
    <property type="entry name" value="CT_A_B"/>
</dbReference>
<evidence type="ECO:0000256" key="2">
    <source>
        <dbReference type="ARBA" id="ARBA00022801"/>
    </source>
</evidence>
<dbReference type="Gene3D" id="2.40.100.10">
    <property type="entry name" value="Cyclophilin-like"/>
    <property type="match status" value="1"/>
</dbReference>
<organism evidence="6 7">
    <name type="scientific">Phycisphaera mikurensis (strain NBRC 102666 / KCTC 22515 / FYK2301M01)</name>
    <dbReference type="NCBI Taxonomy" id="1142394"/>
    <lineage>
        <taxon>Bacteria</taxon>
        <taxon>Pseudomonadati</taxon>
        <taxon>Planctomycetota</taxon>
        <taxon>Phycisphaerae</taxon>
        <taxon>Phycisphaerales</taxon>
        <taxon>Phycisphaeraceae</taxon>
        <taxon>Phycisphaera</taxon>
    </lineage>
</organism>
<dbReference type="PANTHER" id="PTHR43309">
    <property type="entry name" value="5-OXOPROLINASE SUBUNIT C"/>
    <property type="match status" value="1"/>
</dbReference>
<accession>I0IF35</accession>
<evidence type="ECO:0000256" key="4">
    <source>
        <dbReference type="SAM" id="MobiDB-lite"/>
    </source>
</evidence>
<name>I0IF35_PHYMF</name>
<dbReference type="Pfam" id="PF02626">
    <property type="entry name" value="CT_A_B"/>
    <property type="match status" value="2"/>
</dbReference>
<proteinExistence type="predicted"/>
<evidence type="ECO:0000313" key="6">
    <source>
        <dbReference type="EMBL" id="BAM03873.1"/>
    </source>
</evidence>
<protein>
    <recommendedName>
        <fullName evidence="5">Carboxyltransferase domain-containing protein</fullName>
    </recommendedName>
</protein>
<keyword evidence="2" id="KW-0378">Hydrolase</keyword>
<keyword evidence="3" id="KW-0067">ATP-binding</keyword>
<evidence type="ECO:0000313" key="7">
    <source>
        <dbReference type="Proteomes" id="UP000007881"/>
    </source>
</evidence>
<keyword evidence="7" id="KW-1185">Reference proteome</keyword>
<keyword evidence="1" id="KW-0547">Nucleotide-binding</keyword>
<evidence type="ECO:0000259" key="5">
    <source>
        <dbReference type="SMART" id="SM00797"/>
    </source>
</evidence>
<dbReference type="InterPro" id="IPR029000">
    <property type="entry name" value="Cyclophilin-like_dom_sf"/>
</dbReference>
<dbReference type="PANTHER" id="PTHR43309:SF3">
    <property type="entry name" value="5-OXOPROLINASE SUBUNIT C"/>
    <property type="match status" value="1"/>
</dbReference>
<dbReference type="eggNOG" id="COG1984">
    <property type="taxonomic scope" value="Bacteria"/>
</dbReference>
<dbReference type="InterPro" id="IPR052708">
    <property type="entry name" value="PxpC"/>
</dbReference>
<gene>
    <name evidence="6" type="ordered locus">PSMK_17140</name>
</gene>
<evidence type="ECO:0000256" key="1">
    <source>
        <dbReference type="ARBA" id="ARBA00022741"/>
    </source>
</evidence>
<reference evidence="6 7" key="1">
    <citation type="submission" date="2012-02" db="EMBL/GenBank/DDBJ databases">
        <title>Complete genome sequence of Phycisphaera mikurensis NBRC 102666.</title>
        <authorList>
            <person name="Ankai A."/>
            <person name="Hosoyama A."/>
            <person name="Terui Y."/>
            <person name="Sekine M."/>
            <person name="Fukai R."/>
            <person name="Kato Y."/>
            <person name="Nakamura S."/>
            <person name="Yamada-Narita S."/>
            <person name="Kawakoshi A."/>
            <person name="Fukunaga Y."/>
            <person name="Yamazaki S."/>
            <person name="Fujita N."/>
        </authorList>
    </citation>
    <scope>NUCLEOTIDE SEQUENCE [LARGE SCALE GENOMIC DNA]</scope>
    <source>
        <strain evidence="7">NBRC 102666 / KCTC 22515 / FYK2301M01</strain>
    </source>
</reference>
<dbReference type="HOGENOM" id="CLU_028967_2_0_0"/>
<dbReference type="Proteomes" id="UP000007881">
    <property type="component" value="Chromosome"/>
</dbReference>
<dbReference type="EMBL" id="AP012338">
    <property type="protein sequence ID" value="BAM03873.1"/>
    <property type="molecule type" value="Genomic_DNA"/>
</dbReference>
<feature type="domain" description="Carboxyltransferase" evidence="5">
    <location>
        <begin position="25"/>
        <end position="269"/>
    </location>
</feature>
<dbReference type="SMART" id="SM00797">
    <property type="entry name" value="AHS2"/>
    <property type="match status" value="1"/>
</dbReference>
<feature type="region of interest" description="Disordered" evidence="4">
    <location>
        <begin position="255"/>
        <end position="281"/>
    </location>
</feature>
<dbReference type="KEGG" id="phm:PSMK_17140"/>
<sequence>MIAGLSSEGSGVLRTVSAAAWGRQDLGHAPGGAQDRAAAGAARAALGLGPDAALLEIVAAPPLRFAGDARFVLTGAPRPDAGLAGRPVPHAQVQRAAAGEILRLGGTRPGGGFRTYLAMTADMAGAWPPLPPLSARRPRASPGVLRLIAGPEWATIDRPSRLFVRPWRVTPDLSDAGLRLEAAGSLPAPRCSPREIVSAPLADGCVQLTPAGPVIFLRGRPTLGGYPRIGCLDEASVDRAAQARPGECVRFENAAGWGASEEPRDREPRVAPAHSAGRAGA</sequence>
<dbReference type="SUPFAM" id="SSF50891">
    <property type="entry name" value="Cyclophilin-like"/>
    <property type="match status" value="1"/>
</dbReference>